<dbReference type="GO" id="GO:0071111">
    <property type="term" value="F:cyclic-guanylate-specific phosphodiesterase activity"/>
    <property type="evidence" value="ECO:0007669"/>
    <property type="project" value="InterPro"/>
</dbReference>
<dbReference type="PANTHER" id="PTHR33121">
    <property type="entry name" value="CYCLIC DI-GMP PHOSPHODIESTERASE PDEF"/>
    <property type="match status" value="1"/>
</dbReference>
<protein>
    <submittedName>
        <fullName evidence="4">GGDEF domain-containing protein</fullName>
    </submittedName>
</protein>
<keyword evidence="1" id="KW-0812">Transmembrane</keyword>
<gene>
    <name evidence="4" type="ORF">FOF44_01590</name>
    <name evidence="3" type="ORF">GCM10007931_20000</name>
</gene>
<name>A0A557PHN1_9VIBR</name>
<dbReference type="InterPro" id="IPR029787">
    <property type="entry name" value="Nucleotide_cyclase"/>
</dbReference>
<dbReference type="CDD" id="cd01949">
    <property type="entry name" value="GGDEF"/>
    <property type="match status" value="1"/>
</dbReference>
<dbReference type="Proteomes" id="UP000319828">
    <property type="component" value="Unassembled WGS sequence"/>
</dbReference>
<evidence type="ECO:0000313" key="3">
    <source>
        <dbReference type="EMBL" id="GLT15025.1"/>
    </source>
</evidence>
<keyword evidence="1" id="KW-0472">Membrane</keyword>
<dbReference type="InterPro" id="IPR000160">
    <property type="entry name" value="GGDEF_dom"/>
</dbReference>
<evidence type="ECO:0000259" key="2">
    <source>
        <dbReference type="PROSITE" id="PS50887"/>
    </source>
</evidence>
<reference evidence="3" key="1">
    <citation type="journal article" date="2014" name="Int. J. Syst. Evol. Microbiol.">
        <title>Complete genome of a new Firmicutes species belonging to the dominant human colonic microbiota ('Ruminococcus bicirculans') reveals two chromosomes and a selective capacity to utilize plant glucans.</title>
        <authorList>
            <consortium name="NISC Comparative Sequencing Program"/>
            <person name="Wegmann U."/>
            <person name="Louis P."/>
            <person name="Goesmann A."/>
            <person name="Henrissat B."/>
            <person name="Duncan S.H."/>
            <person name="Flint H.J."/>
        </authorList>
    </citation>
    <scope>NUCLEOTIDE SEQUENCE</scope>
    <source>
        <strain evidence="3">NBRC 111146</strain>
    </source>
</reference>
<dbReference type="Proteomes" id="UP001157156">
    <property type="component" value="Unassembled WGS sequence"/>
</dbReference>
<dbReference type="InterPro" id="IPR043128">
    <property type="entry name" value="Rev_trsase/Diguanyl_cyclase"/>
</dbReference>
<feature type="transmembrane region" description="Helical" evidence="1">
    <location>
        <begin position="9"/>
        <end position="31"/>
    </location>
</feature>
<evidence type="ECO:0000313" key="6">
    <source>
        <dbReference type="Proteomes" id="UP001157156"/>
    </source>
</evidence>
<feature type="transmembrane region" description="Helical" evidence="1">
    <location>
        <begin position="176"/>
        <end position="193"/>
    </location>
</feature>
<keyword evidence="1" id="KW-1133">Transmembrane helix</keyword>
<dbReference type="EMBL" id="VMKJ01000001">
    <property type="protein sequence ID" value="TVO40162.1"/>
    <property type="molecule type" value="Genomic_DNA"/>
</dbReference>
<dbReference type="Gene3D" id="3.30.70.270">
    <property type="match status" value="1"/>
</dbReference>
<reference evidence="3" key="4">
    <citation type="submission" date="2023-01" db="EMBL/GenBank/DDBJ databases">
        <title>Draft genome sequence of Vibrio algivorus strain NBRC 111146.</title>
        <authorList>
            <person name="Sun Q."/>
            <person name="Mori K."/>
        </authorList>
    </citation>
    <scope>NUCLEOTIDE SEQUENCE</scope>
    <source>
        <strain evidence="3">NBRC 111146</strain>
    </source>
</reference>
<proteinExistence type="predicted"/>
<reference evidence="6" key="2">
    <citation type="journal article" date="2019" name="Int. J. Syst. Evol. Microbiol.">
        <title>The Global Catalogue of Microorganisms (GCM) 10K type strain sequencing project: providing services to taxonomists for standard genome sequencing and annotation.</title>
        <authorList>
            <consortium name="The Broad Institute Genomics Platform"/>
            <consortium name="The Broad Institute Genome Sequencing Center for Infectious Disease"/>
            <person name="Wu L."/>
            <person name="Ma J."/>
        </authorList>
    </citation>
    <scope>NUCLEOTIDE SEQUENCE [LARGE SCALE GENOMIC DNA]</scope>
    <source>
        <strain evidence="6">NBRC 111146</strain>
    </source>
</reference>
<dbReference type="PROSITE" id="PS50887">
    <property type="entry name" value="GGDEF"/>
    <property type="match status" value="1"/>
</dbReference>
<dbReference type="Pfam" id="PF00990">
    <property type="entry name" value="GGDEF"/>
    <property type="match status" value="1"/>
</dbReference>
<organism evidence="4 5">
    <name type="scientific">Vibrio algivorus</name>
    <dbReference type="NCBI Taxonomy" id="1667024"/>
    <lineage>
        <taxon>Bacteria</taxon>
        <taxon>Pseudomonadati</taxon>
        <taxon>Pseudomonadota</taxon>
        <taxon>Gammaproteobacteria</taxon>
        <taxon>Vibrionales</taxon>
        <taxon>Vibrionaceae</taxon>
        <taxon>Vibrio</taxon>
    </lineage>
</organism>
<reference evidence="4 5" key="3">
    <citation type="submission" date="2019-07" db="EMBL/GenBank/DDBJ databases">
        <title>The draft genome sequence of Vibrio algivorus M1486.</title>
        <authorList>
            <person name="Meng X."/>
        </authorList>
    </citation>
    <scope>NUCLEOTIDE SEQUENCE [LARGE SCALE GENOMIC DNA]</scope>
    <source>
        <strain evidence="4 5">M1486</strain>
    </source>
</reference>
<dbReference type="SUPFAM" id="SSF55073">
    <property type="entry name" value="Nucleotide cyclase"/>
    <property type="match status" value="1"/>
</dbReference>
<dbReference type="OrthoDB" id="5855854at2"/>
<dbReference type="AlphaFoldDB" id="A0A557PHN1"/>
<evidence type="ECO:0000313" key="5">
    <source>
        <dbReference type="Proteomes" id="UP000319828"/>
    </source>
</evidence>
<evidence type="ECO:0000313" key="4">
    <source>
        <dbReference type="EMBL" id="TVO40162.1"/>
    </source>
</evidence>
<keyword evidence="6" id="KW-1185">Reference proteome</keyword>
<dbReference type="SMART" id="SM00267">
    <property type="entry name" value="GGDEF"/>
    <property type="match status" value="1"/>
</dbReference>
<feature type="domain" description="GGDEF" evidence="2">
    <location>
        <begin position="229"/>
        <end position="361"/>
    </location>
</feature>
<dbReference type="InterPro" id="IPR050706">
    <property type="entry name" value="Cyclic-di-GMP_PDE-like"/>
</dbReference>
<evidence type="ECO:0000256" key="1">
    <source>
        <dbReference type="SAM" id="Phobius"/>
    </source>
</evidence>
<sequence length="368" mass="42622">MHRYISRHIMINTAFILLLSVLTSGFLWSFYLQKENNHNIDRFYRSTNWYANRILYQSEKFLYKNELYQLDAIPLSELTQSYDLVWNRLQLFLEASATELLRTRHPQVTKDVETLFNSIKALDSDLNKPSKLHSKIFNDKVIKVQDDLLNLNYSLSQVLASSISEGTRRNNDLIQFWQLSVFIITVLLSTTLLRMSRHSAELAQLDPLTQLGNRRALSDYLKKQLKSTSTVSLCAIDLKRFKQINDHIGYQVGDLVLIEFAQKLAAIKQCKAFRLGGDEFILVRTQADIPNNLDVRVKELQQQLEFNYRSEQHQFPVRVRLGISYSNKKNQPKANELLDQALLALDKTKQAAGRDYAFYDIAASSVSF</sequence>
<dbReference type="NCBIfam" id="TIGR00254">
    <property type="entry name" value="GGDEF"/>
    <property type="match status" value="1"/>
</dbReference>
<dbReference type="RefSeq" id="WP_089122312.1">
    <property type="nucleotide sequence ID" value="NZ_BSPV01000006.1"/>
</dbReference>
<dbReference type="PANTHER" id="PTHR33121:SF79">
    <property type="entry name" value="CYCLIC DI-GMP PHOSPHODIESTERASE PDED-RELATED"/>
    <property type="match status" value="1"/>
</dbReference>
<accession>A0A557PHN1</accession>
<dbReference type="EMBL" id="BSPV01000006">
    <property type="protein sequence ID" value="GLT15025.1"/>
    <property type="molecule type" value="Genomic_DNA"/>
</dbReference>
<comment type="caution">
    <text evidence="4">The sequence shown here is derived from an EMBL/GenBank/DDBJ whole genome shotgun (WGS) entry which is preliminary data.</text>
</comment>